<reference evidence="2" key="1">
    <citation type="submission" date="2016-10" db="EMBL/GenBank/DDBJ databases">
        <authorList>
            <person name="Varghese N."/>
            <person name="Submissions S."/>
        </authorList>
    </citation>
    <scope>NUCLEOTIDE SEQUENCE [LARGE SCALE GENOMIC DNA]</scope>
    <source>
        <strain evidence="2">DSM 15282</strain>
    </source>
</reference>
<dbReference type="PROSITE" id="PS51257">
    <property type="entry name" value="PROKAR_LIPOPROTEIN"/>
    <property type="match status" value="1"/>
</dbReference>
<dbReference type="RefSeq" id="WP_091651219.1">
    <property type="nucleotide sequence ID" value="NZ_FOVW01000003.1"/>
</dbReference>
<gene>
    <name evidence="1" type="ORF">SAMN04488519_10389</name>
</gene>
<accession>A0A1I5DNI0</accession>
<dbReference type="Proteomes" id="UP000199564">
    <property type="component" value="Unassembled WGS sequence"/>
</dbReference>
<evidence type="ECO:0008006" key="3">
    <source>
        <dbReference type="Google" id="ProtNLM"/>
    </source>
</evidence>
<dbReference type="EMBL" id="FOVW01000003">
    <property type="protein sequence ID" value="SFO00809.1"/>
    <property type="molecule type" value="Genomic_DNA"/>
</dbReference>
<keyword evidence="2" id="KW-1185">Reference proteome</keyword>
<dbReference type="SUPFAM" id="SSF69322">
    <property type="entry name" value="Tricorn protease domain 2"/>
    <property type="match status" value="1"/>
</dbReference>
<name>A0A1I5DNI0_9BACT</name>
<organism evidence="1 2">
    <name type="scientific">Algoriphagus ornithinivorans</name>
    <dbReference type="NCBI Taxonomy" id="226506"/>
    <lineage>
        <taxon>Bacteria</taxon>
        <taxon>Pseudomonadati</taxon>
        <taxon>Bacteroidota</taxon>
        <taxon>Cytophagia</taxon>
        <taxon>Cytophagales</taxon>
        <taxon>Cyclobacteriaceae</taxon>
        <taxon>Algoriphagus</taxon>
    </lineage>
</organism>
<sequence>MWRNLIFILHFIFFSCANKTDQFSFTPIQVDKSLLVSEVGKSLEIIEVKTKYPISGTPTILKSDHYFYLFEEGIVFSLHQIEKSGAVRKSIDFGFDDKLNANAITQIITQNDSIGIITYGQQITWLNEELEEIGTERLPFKAKVHFRKDSNTIAYTNGIDDGEWDIVSYGFSSSKSYLPIDKNRYRFYNQTFSPFSNWNGKTLFSQAFNDTIYVWDQVDFKPLFQVDFRANAVTKDRFSQIQGAMDLLQLFNEKKYSYLIGEIYGLNGNRILFGLSQKGNQALGLLDFNSGELKIYRGLVDNSISGINLFAPQFVEDGVLYFGVSGERIKENSDRLPDSFKHKLSNDYADSYFIYCLELKD</sequence>
<evidence type="ECO:0000313" key="1">
    <source>
        <dbReference type="EMBL" id="SFO00809.1"/>
    </source>
</evidence>
<dbReference type="AlphaFoldDB" id="A0A1I5DNI0"/>
<protein>
    <recommendedName>
        <fullName evidence="3">TolB-like 6-blade propeller-like</fullName>
    </recommendedName>
</protein>
<proteinExistence type="predicted"/>
<evidence type="ECO:0000313" key="2">
    <source>
        <dbReference type="Proteomes" id="UP000199564"/>
    </source>
</evidence>